<dbReference type="Gene3D" id="3.30.930.30">
    <property type="match status" value="1"/>
</dbReference>
<dbReference type="AlphaFoldDB" id="A0A7Y9FR72"/>
<accession>A0A7Y9FR72</accession>
<dbReference type="EMBL" id="JACCBY010000006">
    <property type="protein sequence ID" value="NYD91612.1"/>
    <property type="molecule type" value="Genomic_DNA"/>
</dbReference>
<sequence length="212" mass="23043">MAGKKTITPVIINADRDPTPGNPHSWLPLIGDPPGSEGTRILYGVLRPSYRGWTNTAVQFAQVKLAPVPTPDGEPWAVTAARADVLLPPGADDRYADARVLMEAVDAERPADKPVLLTYVTITFPAARLHEQYELVRGFLRAQVHALGCPVLLVQHAPHRQGSSNPSHCHCLYVPRRLSTLGLAEWVPPLCSDKGRQLIVDGFAAFRAGRPA</sequence>
<evidence type="ECO:0000313" key="1">
    <source>
        <dbReference type="EMBL" id="NYD91612.1"/>
    </source>
</evidence>
<protein>
    <recommendedName>
        <fullName evidence="3">MobA/MobL protein domain-containing protein</fullName>
    </recommendedName>
</protein>
<organism evidence="1 2">
    <name type="scientific">Sphingomonas melonis</name>
    <dbReference type="NCBI Taxonomy" id="152682"/>
    <lineage>
        <taxon>Bacteria</taxon>
        <taxon>Pseudomonadati</taxon>
        <taxon>Pseudomonadota</taxon>
        <taxon>Alphaproteobacteria</taxon>
        <taxon>Sphingomonadales</taxon>
        <taxon>Sphingomonadaceae</taxon>
        <taxon>Sphingomonas</taxon>
    </lineage>
</organism>
<reference evidence="1 2" key="2">
    <citation type="submission" date="2020-08" db="EMBL/GenBank/DDBJ databases">
        <title>The Agave Microbiome: Exploring the role of microbial communities in plant adaptations to desert environments.</title>
        <authorList>
            <person name="Partida-Martinez L.P."/>
        </authorList>
    </citation>
    <scope>NUCLEOTIDE SEQUENCE [LARGE SCALE GENOMIC DNA]</scope>
    <source>
        <strain evidence="1 2">AS2.3</strain>
    </source>
</reference>
<gene>
    <name evidence="1" type="ORF">HD841_003428</name>
</gene>
<proteinExistence type="predicted"/>
<reference evidence="1 2" key="1">
    <citation type="submission" date="2020-07" db="EMBL/GenBank/DDBJ databases">
        <authorList>
            <person name="Partida-Martinez L."/>
            <person name="Huntemann M."/>
            <person name="Clum A."/>
            <person name="Wang J."/>
            <person name="Palaniappan K."/>
            <person name="Ritter S."/>
            <person name="Chen I.-M."/>
            <person name="Stamatis D."/>
            <person name="Reddy T."/>
            <person name="O'Malley R."/>
            <person name="Daum C."/>
            <person name="Shapiro N."/>
            <person name="Ivanova N."/>
            <person name="Kyrpides N."/>
            <person name="Woyke T."/>
        </authorList>
    </citation>
    <scope>NUCLEOTIDE SEQUENCE [LARGE SCALE GENOMIC DNA]</scope>
    <source>
        <strain evidence="1 2">AS2.3</strain>
    </source>
</reference>
<dbReference type="RefSeq" id="WP_179510033.1">
    <property type="nucleotide sequence ID" value="NZ_JACCBY010000006.1"/>
</dbReference>
<dbReference type="Proteomes" id="UP000517753">
    <property type="component" value="Unassembled WGS sequence"/>
</dbReference>
<evidence type="ECO:0008006" key="3">
    <source>
        <dbReference type="Google" id="ProtNLM"/>
    </source>
</evidence>
<name>A0A7Y9FR72_9SPHN</name>
<evidence type="ECO:0000313" key="2">
    <source>
        <dbReference type="Proteomes" id="UP000517753"/>
    </source>
</evidence>
<comment type="caution">
    <text evidence="1">The sequence shown here is derived from an EMBL/GenBank/DDBJ whole genome shotgun (WGS) entry which is preliminary data.</text>
</comment>
<keyword evidence="2" id="KW-1185">Reference proteome</keyword>